<gene>
    <name evidence="1" type="ORF">SXFG_00148</name>
</gene>
<name>G8EY08_9CAUD</name>
<reference evidence="1 2" key="1">
    <citation type="submission" date="2010-12" db="EMBL/GenBank/DDBJ databases">
        <title>The Genome Sequence of Synechococcus phage S-CAM8 0608SB47.</title>
        <authorList>
            <consortium name="The Broad Institute Genome Sequencing Platform"/>
            <person name="Henn M.R."/>
            <person name="Martiny J."/>
            <person name="Weihe C."/>
            <person name="Levin J."/>
            <person name="Malboeuf C."/>
            <person name="Casali M."/>
            <person name="Russ C."/>
            <person name="Lennon N."/>
            <person name="Chapman S.B."/>
            <person name="Erlich R."/>
            <person name="Young S.K."/>
            <person name="Yandava C."/>
            <person name="Zeng Q."/>
            <person name="Alvarado L."/>
            <person name="Anderson S."/>
            <person name="Berlin A."/>
            <person name="Chen Z."/>
            <person name="Freedman E."/>
            <person name="Gellesch M."/>
            <person name="Goldberg J."/>
            <person name="Green L."/>
            <person name="Griggs A."/>
            <person name="Gujja S."/>
            <person name="Heilman E.R."/>
            <person name="Heiman D."/>
            <person name="Hollinger A."/>
            <person name="Howarth C."/>
            <person name="Larson L."/>
            <person name="Mehta T."/>
            <person name="Pearson M."/>
            <person name="Roberts A."/>
            <person name="Ryan E."/>
            <person name="Saif S."/>
            <person name="Shea T."/>
            <person name="Shenoy N."/>
            <person name="Sisk P."/>
            <person name="Stolte C."/>
            <person name="Sykes S."/>
            <person name="White J."/>
            <person name="Haas B."/>
            <person name="Nusbaum C."/>
            <person name="Birren B."/>
        </authorList>
    </citation>
    <scope>NUCLEOTIDE SEQUENCE [LARGE SCALE GENOMIC DNA]</scope>
    <source>
        <strain evidence="1 2">0608SB47</strain>
    </source>
</reference>
<accession>G8EY08</accession>
<sequence>MTYLAFNDIKLERTTSVKTTSRVQRAQFGDGYSQVLTDGLNTDVERWDCTTGLLTNEEAYSIESYLLSTRGQAISWISPLNTKTFSRPFASGQLRLGYTNLSALTLTGYARPTNYTANLVTGVLASVDIADGTVVPISLTLAAKNYLLDDGWTLTPETPAYARIKFSLTQVYV</sequence>
<protein>
    <submittedName>
        <fullName evidence="1">Uncharacterized protein</fullName>
    </submittedName>
</protein>
<dbReference type="Pfam" id="PF05939">
    <property type="entry name" value="Phage_min_tail"/>
    <property type="match status" value="1"/>
</dbReference>
<evidence type="ECO:0000313" key="2">
    <source>
        <dbReference type="Proteomes" id="UP000297591"/>
    </source>
</evidence>
<organism evidence="1 2">
    <name type="scientific">Synechococcus phage S-CAM8</name>
    <dbReference type="NCBI Taxonomy" id="754038"/>
    <lineage>
        <taxon>Viruses</taxon>
        <taxon>Duplodnaviria</taxon>
        <taxon>Heunggongvirae</taxon>
        <taxon>Uroviricota</taxon>
        <taxon>Caudoviricetes</taxon>
        <taxon>Pantevenvirales</taxon>
        <taxon>Kyanoviridae</taxon>
        <taxon>Neritesvirus</taxon>
        <taxon>Neritesvirus scam8</taxon>
    </lineage>
</organism>
<proteinExistence type="predicted"/>
<dbReference type="InterPro" id="IPR010265">
    <property type="entry name" value="Phage_lambda_TipM"/>
</dbReference>
<evidence type="ECO:0000313" key="1">
    <source>
        <dbReference type="EMBL" id="AET72698.1"/>
    </source>
</evidence>
<dbReference type="EMBL" id="JF974299">
    <property type="protein sequence ID" value="AET72698.1"/>
    <property type="molecule type" value="Genomic_DNA"/>
</dbReference>
<dbReference type="Proteomes" id="UP000297591">
    <property type="component" value="Segment"/>
</dbReference>